<evidence type="ECO:0000313" key="19">
    <source>
        <dbReference type="EMBL" id="KMZ74583.1"/>
    </source>
</evidence>
<keyword evidence="9 15" id="KW-0863">Zinc-finger</keyword>
<dbReference type="SUPFAM" id="SSF57850">
    <property type="entry name" value="RING/U-box"/>
    <property type="match status" value="1"/>
</dbReference>
<dbReference type="STRING" id="29655.A0A0K9PZU0"/>
<dbReference type="CDD" id="cd16461">
    <property type="entry name" value="RING-H2_EL5-like"/>
    <property type="match status" value="1"/>
</dbReference>
<accession>A0A0K9PZU0</accession>
<evidence type="ECO:0000256" key="5">
    <source>
        <dbReference type="ARBA" id="ARBA00022679"/>
    </source>
</evidence>
<comment type="caution">
    <text evidence="19">The sequence shown here is derived from an EMBL/GenBank/DDBJ whole genome shotgun (WGS) entry which is preliminary data.</text>
</comment>
<dbReference type="SMART" id="SM00184">
    <property type="entry name" value="RING"/>
    <property type="match status" value="1"/>
</dbReference>
<dbReference type="Gene3D" id="3.30.40.10">
    <property type="entry name" value="Zinc/RING finger domain, C3HC4 (zinc finger)"/>
    <property type="match status" value="1"/>
</dbReference>
<evidence type="ECO:0000313" key="20">
    <source>
        <dbReference type="Proteomes" id="UP000036987"/>
    </source>
</evidence>
<keyword evidence="12 17" id="KW-1133">Transmembrane helix</keyword>
<evidence type="ECO:0000256" key="16">
    <source>
        <dbReference type="SAM" id="MobiDB-lite"/>
    </source>
</evidence>
<evidence type="ECO:0000256" key="7">
    <source>
        <dbReference type="ARBA" id="ARBA00022723"/>
    </source>
</evidence>
<dbReference type="InterPro" id="IPR001841">
    <property type="entry name" value="Znf_RING"/>
</dbReference>
<reference evidence="20" key="1">
    <citation type="journal article" date="2016" name="Nature">
        <title>The genome of the seagrass Zostera marina reveals angiosperm adaptation to the sea.</title>
        <authorList>
            <person name="Olsen J.L."/>
            <person name="Rouze P."/>
            <person name="Verhelst B."/>
            <person name="Lin Y.-C."/>
            <person name="Bayer T."/>
            <person name="Collen J."/>
            <person name="Dattolo E."/>
            <person name="De Paoli E."/>
            <person name="Dittami S."/>
            <person name="Maumus F."/>
            <person name="Michel G."/>
            <person name="Kersting A."/>
            <person name="Lauritano C."/>
            <person name="Lohaus R."/>
            <person name="Toepel M."/>
            <person name="Tonon T."/>
            <person name="Vanneste K."/>
            <person name="Amirebrahimi M."/>
            <person name="Brakel J."/>
            <person name="Bostroem C."/>
            <person name="Chovatia M."/>
            <person name="Grimwood J."/>
            <person name="Jenkins J.W."/>
            <person name="Jueterbock A."/>
            <person name="Mraz A."/>
            <person name="Stam W.T."/>
            <person name="Tice H."/>
            <person name="Bornberg-Bauer E."/>
            <person name="Green P.J."/>
            <person name="Pearson G.A."/>
            <person name="Procaccini G."/>
            <person name="Duarte C.M."/>
            <person name="Schmutz J."/>
            <person name="Reusch T.B.H."/>
            <person name="Van de Peer Y."/>
        </authorList>
    </citation>
    <scope>NUCLEOTIDE SEQUENCE [LARGE SCALE GENOMIC DNA]</scope>
    <source>
        <strain evidence="20">cv. Finnish</strain>
    </source>
</reference>
<feature type="domain" description="RING-type" evidence="18">
    <location>
        <begin position="112"/>
        <end position="154"/>
    </location>
</feature>
<evidence type="ECO:0000256" key="9">
    <source>
        <dbReference type="ARBA" id="ARBA00022771"/>
    </source>
</evidence>
<dbReference type="InterPro" id="IPR013083">
    <property type="entry name" value="Znf_RING/FYVE/PHD"/>
</dbReference>
<evidence type="ECO:0000259" key="18">
    <source>
        <dbReference type="PROSITE" id="PS50089"/>
    </source>
</evidence>
<dbReference type="Pfam" id="PF13639">
    <property type="entry name" value="zf-RING_2"/>
    <property type="match status" value="1"/>
</dbReference>
<evidence type="ECO:0000256" key="11">
    <source>
        <dbReference type="ARBA" id="ARBA00022833"/>
    </source>
</evidence>
<evidence type="ECO:0000256" key="4">
    <source>
        <dbReference type="ARBA" id="ARBA00012483"/>
    </source>
</evidence>
<dbReference type="GO" id="GO:0008270">
    <property type="term" value="F:zinc ion binding"/>
    <property type="evidence" value="ECO:0007669"/>
    <property type="project" value="UniProtKB-KW"/>
</dbReference>
<sequence length="372" mass="41004">MGNHRRMASTPSPLSSSSGFNCTGATMCGPSFRPGMAIIIGVLTTIFSLTFLLLLYARHCRRANYGNRNNAHDRNNTTGREPRNSGVDRSVVESLPLFRFGALQGEKEGLECAVCLSRFDSTELLRLLPKCKHGFHVECIDTWLDAHSTCPLCRCHVQPEDILLVSDIQVKTQQLPIEEEKPSSDHNPAVVSTGCGFAIGNRRVSGRHSSAGERSTTNSSSSSSSQSIIPISKWRKSVGDRIVKPVTSPASVAVPVPVVKRKDLLLLTEEMVEKRFGHRIVLSNDSDGIAGNSERWSDLRPSDLFILKTDQMMVMGEGGIHVCSFRASCSSGGNKGIRNARRRAAEERTLRRLMSWVPPRVPRNEHDIISQK</sequence>
<feature type="compositionally biased region" description="Basic and acidic residues" evidence="16">
    <location>
        <begin position="70"/>
        <end position="83"/>
    </location>
</feature>
<feature type="region of interest" description="Disordered" evidence="16">
    <location>
        <begin position="67"/>
        <end position="87"/>
    </location>
</feature>
<proteinExistence type="inferred from homology"/>
<keyword evidence="10" id="KW-0833">Ubl conjugation pathway</keyword>
<evidence type="ECO:0000256" key="17">
    <source>
        <dbReference type="SAM" id="Phobius"/>
    </source>
</evidence>
<protein>
    <recommendedName>
        <fullName evidence="4">RING-type E3 ubiquitin transferase</fullName>
        <ecNumber evidence="4">2.3.2.27</ecNumber>
    </recommendedName>
</protein>
<evidence type="ECO:0000256" key="15">
    <source>
        <dbReference type="PROSITE-ProRule" id="PRU00175"/>
    </source>
</evidence>
<dbReference type="PANTHER" id="PTHR46539">
    <property type="entry name" value="E3 UBIQUITIN-PROTEIN LIGASE ATL42"/>
    <property type="match status" value="1"/>
</dbReference>
<evidence type="ECO:0000256" key="8">
    <source>
        <dbReference type="ARBA" id="ARBA00022729"/>
    </source>
</evidence>
<dbReference type="EMBL" id="LFYR01000277">
    <property type="protein sequence ID" value="KMZ74583.1"/>
    <property type="molecule type" value="Genomic_DNA"/>
</dbReference>
<dbReference type="GO" id="GO:0016020">
    <property type="term" value="C:membrane"/>
    <property type="evidence" value="ECO:0007669"/>
    <property type="project" value="UniProtKB-SubCell"/>
</dbReference>
<comment type="similarity">
    <text evidence="14">Belongs to the RING-type zinc finger family. ATL subfamily.</text>
</comment>
<keyword evidence="13 17" id="KW-0472">Membrane</keyword>
<keyword evidence="11" id="KW-0862">Zinc</keyword>
<keyword evidence="20" id="KW-1185">Reference proteome</keyword>
<evidence type="ECO:0000256" key="14">
    <source>
        <dbReference type="ARBA" id="ARBA00024209"/>
    </source>
</evidence>
<evidence type="ECO:0000256" key="13">
    <source>
        <dbReference type="ARBA" id="ARBA00023136"/>
    </source>
</evidence>
<dbReference type="FunFam" id="3.30.40.10:FF:000285">
    <property type="entry name" value="RING-H2 finger protein ATL43"/>
    <property type="match status" value="1"/>
</dbReference>
<dbReference type="OrthoDB" id="785274at2759"/>
<evidence type="ECO:0000256" key="2">
    <source>
        <dbReference type="ARBA" id="ARBA00004167"/>
    </source>
</evidence>
<comment type="subcellular location">
    <subcellularLocation>
        <location evidence="2">Membrane</location>
        <topology evidence="2">Single-pass membrane protein</topology>
    </subcellularLocation>
</comment>
<evidence type="ECO:0000256" key="10">
    <source>
        <dbReference type="ARBA" id="ARBA00022786"/>
    </source>
</evidence>
<name>A0A0K9PZU0_ZOSMR</name>
<dbReference type="EC" id="2.3.2.27" evidence="4"/>
<evidence type="ECO:0000256" key="12">
    <source>
        <dbReference type="ARBA" id="ARBA00022989"/>
    </source>
</evidence>
<keyword evidence="5" id="KW-0808">Transferase</keyword>
<evidence type="ECO:0000256" key="1">
    <source>
        <dbReference type="ARBA" id="ARBA00000900"/>
    </source>
</evidence>
<evidence type="ECO:0000256" key="3">
    <source>
        <dbReference type="ARBA" id="ARBA00004906"/>
    </source>
</evidence>
<dbReference type="PROSITE" id="PS50089">
    <property type="entry name" value="ZF_RING_2"/>
    <property type="match status" value="1"/>
</dbReference>
<comment type="pathway">
    <text evidence="3">Protein modification; protein ubiquitination.</text>
</comment>
<feature type="compositionally biased region" description="Low complexity" evidence="16">
    <location>
        <begin position="212"/>
        <end position="228"/>
    </location>
</feature>
<dbReference type="AlphaFoldDB" id="A0A0K9PZU0"/>
<keyword evidence="6 17" id="KW-0812">Transmembrane</keyword>
<evidence type="ECO:0000256" key="6">
    <source>
        <dbReference type="ARBA" id="ARBA00022692"/>
    </source>
</evidence>
<gene>
    <name evidence="19" type="ORF">ZOSMA_125G00460</name>
</gene>
<keyword evidence="8" id="KW-0732">Signal</keyword>
<dbReference type="GO" id="GO:0061630">
    <property type="term" value="F:ubiquitin protein ligase activity"/>
    <property type="evidence" value="ECO:0007669"/>
    <property type="project" value="UniProtKB-EC"/>
</dbReference>
<feature type="region of interest" description="Disordered" evidence="16">
    <location>
        <begin position="206"/>
        <end position="228"/>
    </location>
</feature>
<comment type="catalytic activity">
    <reaction evidence="1">
        <text>S-ubiquitinyl-[E2 ubiquitin-conjugating enzyme]-L-cysteine + [acceptor protein]-L-lysine = [E2 ubiquitin-conjugating enzyme]-L-cysteine + N(6)-ubiquitinyl-[acceptor protein]-L-lysine.</text>
        <dbReference type="EC" id="2.3.2.27"/>
    </reaction>
</comment>
<dbReference type="OMA" id="WSHRASA"/>
<dbReference type="PANTHER" id="PTHR46539:SF2">
    <property type="entry name" value="RING-H2 FINGER PROTEIN ATL43"/>
    <property type="match status" value="1"/>
</dbReference>
<dbReference type="Proteomes" id="UP000036987">
    <property type="component" value="Unassembled WGS sequence"/>
</dbReference>
<feature type="transmembrane region" description="Helical" evidence="17">
    <location>
        <begin position="36"/>
        <end position="57"/>
    </location>
</feature>
<organism evidence="19 20">
    <name type="scientific">Zostera marina</name>
    <name type="common">Eelgrass</name>
    <dbReference type="NCBI Taxonomy" id="29655"/>
    <lineage>
        <taxon>Eukaryota</taxon>
        <taxon>Viridiplantae</taxon>
        <taxon>Streptophyta</taxon>
        <taxon>Embryophyta</taxon>
        <taxon>Tracheophyta</taxon>
        <taxon>Spermatophyta</taxon>
        <taxon>Magnoliopsida</taxon>
        <taxon>Liliopsida</taxon>
        <taxon>Zosteraceae</taxon>
        <taxon>Zostera</taxon>
    </lineage>
</organism>
<keyword evidence="7" id="KW-0479">Metal-binding</keyword>